<evidence type="ECO:0000313" key="5">
    <source>
        <dbReference type="Proteomes" id="UP000031982"/>
    </source>
</evidence>
<comment type="caution">
    <text evidence="4">The sequence shown here is derived from an EMBL/GenBank/DDBJ whole genome shotgun (WGS) entry which is preliminary data.</text>
</comment>
<evidence type="ECO:0000256" key="1">
    <source>
        <dbReference type="ARBA" id="ARBA00006484"/>
    </source>
</evidence>
<organism evidence="4 5">
    <name type="scientific">Bacillus badius</name>
    <dbReference type="NCBI Taxonomy" id="1455"/>
    <lineage>
        <taxon>Bacteria</taxon>
        <taxon>Bacillati</taxon>
        <taxon>Bacillota</taxon>
        <taxon>Bacilli</taxon>
        <taxon>Bacillales</taxon>
        <taxon>Bacillaceae</taxon>
        <taxon>Pseudobacillus</taxon>
    </lineage>
</organism>
<dbReference type="InterPro" id="IPR002347">
    <property type="entry name" value="SDR_fam"/>
</dbReference>
<dbReference type="InterPro" id="IPR020904">
    <property type="entry name" value="Sc_DH/Rdtase_CS"/>
</dbReference>
<dbReference type="PRINTS" id="PR00080">
    <property type="entry name" value="SDRFAMILY"/>
</dbReference>
<dbReference type="SUPFAM" id="SSF51735">
    <property type="entry name" value="NAD(P)-binding Rossmann-fold domains"/>
    <property type="match status" value="1"/>
</dbReference>
<gene>
    <name evidence="4" type="ORF">SD77_1703</name>
</gene>
<name>A0ABR5AR63_BACBA</name>
<reference evidence="4 5" key="1">
    <citation type="submission" date="2015-01" db="EMBL/GenBank/DDBJ databases">
        <title>Genome Assembly of Bacillus badius MTCC 1458.</title>
        <authorList>
            <person name="Verma A."/>
            <person name="Khatri I."/>
            <person name="Mual P."/>
            <person name="Subramanian S."/>
            <person name="Krishnamurthi S."/>
        </authorList>
    </citation>
    <scope>NUCLEOTIDE SEQUENCE [LARGE SCALE GENOMIC DNA]</scope>
    <source>
        <strain evidence="4 5">MTCC 1458</strain>
    </source>
</reference>
<dbReference type="EMBL" id="JXLP01000016">
    <property type="protein sequence ID" value="KIL77256.1"/>
    <property type="molecule type" value="Genomic_DNA"/>
</dbReference>
<comment type="similarity">
    <text evidence="1 3">Belongs to the short-chain dehydrogenases/reductases (SDR) family.</text>
</comment>
<evidence type="ECO:0000256" key="3">
    <source>
        <dbReference type="RuleBase" id="RU000363"/>
    </source>
</evidence>
<dbReference type="PROSITE" id="PS00061">
    <property type="entry name" value="ADH_SHORT"/>
    <property type="match status" value="1"/>
</dbReference>
<evidence type="ECO:0000256" key="2">
    <source>
        <dbReference type="ARBA" id="ARBA00023002"/>
    </source>
</evidence>
<keyword evidence="2" id="KW-0560">Oxidoreductase</keyword>
<dbReference type="Pfam" id="PF00106">
    <property type="entry name" value="adh_short"/>
    <property type="match status" value="1"/>
</dbReference>
<dbReference type="Proteomes" id="UP000031982">
    <property type="component" value="Unassembled WGS sequence"/>
</dbReference>
<dbReference type="PANTHER" id="PTHR42760:SF133">
    <property type="entry name" value="3-OXOACYL-[ACYL-CARRIER-PROTEIN] REDUCTASE"/>
    <property type="match status" value="1"/>
</dbReference>
<proteinExistence type="inferred from homology"/>
<dbReference type="CDD" id="cd05233">
    <property type="entry name" value="SDR_c"/>
    <property type="match status" value="1"/>
</dbReference>
<protein>
    <submittedName>
        <fullName evidence="4">Oxidoreductase</fullName>
    </submittedName>
</protein>
<dbReference type="PRINTS" id="PR00081">
    <property type="entry name" value="GDHRDH"/>
</dbReference>
<dbReference type="PANTHER" id="PTHR42760">
    <property type="entry name" value="SHORT-CHAIN DEHYDROGENASES/REDUCTASES FAMILY MEMBER"/>
    <property type="match status" value="1"/>
</dbReference>
<evidence type="ECO:0000313" key="4">
    <source>
        <dbReference type="EMBL" id="KIL77256.1"/>
    </source>
</evidence>
<keyword evidence="5" id="KW-1185">Reference proteome</keyword>
<dbReference type="Gene3D" id="3.40.50.720">
    <property type="entry name" value="NAD(P)-binding Rossmann-like Domain"/>
    <property type="match status" value="1"/>
</dbReference>
<sequence length="191" mass="20514">METSINQKICVITGGTGGIGYYLSAGFDEAGYKVVALDKEQHQPLTDGIDFIKTDVSRQEDIKRAFRQIAGRYGAVHVLINNAAVSAFSKPVSAISVEEFEAVIAVNLRGSFICAKEFIEANSGQDYGRIINIASTRWNQNEADWEAYGASKGGLVSLTSTLAVSLSDRPITVNAVSPGWIQTEGYGELSA</sequence>
<dbReference type="InterPro" id="IPR036291">
    <property type="entry name" value="NAD(P)-bd_dom_sf"/>
</dbReference>
<accession>A0ABR5AR63</accession>